<dbReference type="PROSITE" id="PS51278">
    <property type="entry name" value="GATASE_TYPE_2"/>
    <property type="match status" value="1"/>
</dbReference>
<keyword evidence="6" id="KW-0315">Glutamine amidotransferase</keyword>
<dbReference type="InterPro" id="IPR033738">
    <property type="entry name" value="AsnB_N"/>
</dbReference>
<comment type="caution">
    <text evidence="9">The sequence shown here is derived from an EMBL/GenBank/DDBJ whole genome shotgun (WGS) entry which is preliminary data.</text>
</comment>
<dbReference type="PANTHER" id="PTHR43284">
    <property type="entry name" value="ASPARAGINE SYNTHETASE (GLUTAMINE-HYDROLYZING)"/>
    <property type="match status" value="1"/>
</dbReference>
<reference evidence="10" key="1">
    <citation type="journal article" date="2019" name="Int. J. Syst. Evol. Microbiol.">
        <title>The Global Catalogue of Microorganisms (GCM) 10K type strain sequencing project: providing services to taxonomists for standard genome sequencing and annotation.</title>
        <authorList>
            <consortium name="The Broad Institute Genomics Platform"/>
            <consortium name="The Broad Institute Genome Sequencing Center for Infectious Disease"/>
            <person name="Wu L."/>
            <person name="Ma J."/>
        </authorList>
    </citation>
    <scope>NUCLEOTIDE SEQUENCE [LARGE SCALE GENOMIC DNA]</scope>
    <source>
        <strain evidence="10">CGMCC 1.15304</strain>
    </source>
</reference>
<evidence type="ECO:0000313" key="10">
    <source>
        <dbReference type="Proteomes" id="UP001595776"/>
    </source>
</evidence>
<keyword evidence="9" id="KW-0436">Ligase</keyword>
<dbReference type="EMBL" id="JBHSCR010000003">
    <property type="protein sequence ID" value="MFC4347548.1"/>
    <property type="molecule type" value="Genomic_DNA"/>
</dbReference>
<dbReference type="NCBIfam" id="TIGR01536">
    <property type="entry name" value="asn_synth_AEB"/>
    <property type="match status" value="1"/>
</dbReference>
<dbReference type="Gene3D" id="3.40.50.620">
    <property type="entry name" value="HUPs"/>
    <property type="match status" value="2"/>
</dbReference>
<comment type="catalytic activity">
    <reaction evidence="7">
        <text>L-aspartate + L-glutamine + ATP + H2O = L-asparagine + L-glutamate + AMP + diphosphate + H(+)</text>
        <dbReference type="Rhea" id="RHEA:12228"/>
        <dbReference type="ChEBI" id="CHEBI:15377"/>
        <dbReference type="ChEBI" id="CHEBI:15378"/>
        <dbReference type="ChEBI" id="CHEBI:29985"/>
        <dbReference type="ChEBI" id="CHEBI:29991"/>
        <dbReference type="ChEBI" id="CHEBI:30616"/>
        <dbReference type="ChEBI" id="CHEBI:33019"/>
        <dbReference type="ChEBI" id="CHEBI:58048"/>
        <dbReference type="ChEBI" id="CHEBI:58359"/>
        <dbReference type="ChEBI" id="CHEBI:456215"/>
        <dbReference type="EC" id="6.3.5.4"/>
    </reaction>
</comment>
<comment type="pathway">
    <text evidence="1">Amino-acid biosynthesis; L-asparagine biosynthesis; L-asparagine from L-aspartate (L-Gln route): step 1/1.</text>
</comment>
<evidence type="ECO:0000256" key="6">
    <source>
        <dbReference type="ARBA" id="ARBA00022962"/>
    </source>
</evidence>
<dbReference type="EC" id="6.3.5.4" evidence="3"/>
<dbReference type="SUPFAM" id="SSF52402">
    <property type="entry name" value="Adenine nucleotide alpha hydrolases-like"/>
    <property type="match status" value="1"/>
</dbReference>
<evidence type="ECO:0000256" key="7">
    <source>
        <dbReference type="ARBA" id="ARBA00048741"/>
    </source>
</evidence>
<dbReference type="InterPro" id="IPR006426">
    <property type="entry name" value="Asn_synth_AEB"/>
</dbReference>
<sequence>MCGIAGIFYREKNRPVNAQLLANMAAIQHHRGPDGFGVEVMEGQGVGFSHARLSIIDLNENRARQPFRSADESLLLAHNGEFYDYQRIRTDLTSRGARFATKSDSEIILHLYPRFGMEETLRRLRGEFAFALYDAKEDALHLVRDRFGIKPLYYHMSDTGVVFGSEIKVVMAHPEVPRRFNNEGLLHQLMQVMVPGTTPYEGIHQVKPGHIVTFRRQGLGYQVEDRPYWDFEFPEADFHKGPKDEAESIEAVREGLTEAVRLRLEADVPVGCYLSGGVDSCSILGLSAAMRQDPVKAFTIGFTDKAYDETPIAQEMAAATGADQDILRLDANQLYGHFEKTVWHAERTIYNTLAVAKYLMSQHVRDAGYKVVVTGEGSDELFAGYPSFRRDLFLHGLDDMDAGERKRWESMLGESNALFKGAMLAEEEHDDLYLTDRVGFTPSCLQPWLSCEDTARGVLNQDRAALLADYKPGFAIAEKLDRTKLDGRHPLDRAQYVWSKTMLEGQILTWGGDRVDMANSMEARPAFLDHHLAEMATRIPPLHRIKDRKEKYVLKEAMKGLLPKTLYEREKFAFMAPPATINKDKWNAMMALADEHLSESAVAESGLLDAAAVKGLIAEAQSDNTARARKVQLDAVINHMLGVQMLYRHFVSTDVPALAEAKAKELGWTAEANIKAAG</sequence>
<dbReference type="Gene3D" id="3.60.20.10">
    <property type="entry name" value="Glutamine Phosphoribosylpyrophosphate, subunit 1, domain 1"/>
    <property type="match status" value="1"/>
</dbReference>
<dbReference type="Pfam" id="PF00733">
    <property type="entry name" value="Asn_synthase"/>
    <property type="match status" value="1"/>
</dbReference>
<dbReference type="PANTHER" id="PTHR43284:SF1">
    <property type="entry name" value="ASPARAGINE SYNTHETASE"/>
    <property type="match status" value="1"/>
</dbReference>
<keyword evidence="10" id="KW-1185">Reference proteome</keyword>
<dbReference type="Proteomes" id="UP001595776">
    <property type="component" value="Unassembled WGS sequence"/>
</dbReference>
<evidence type="ECO:0000259" key="8">
    <source>
        <dbReference type="PROSITE" id="PS51278"/>
    </source>
</evidence>
<keyword evidence="5" id="KW-0067">ATP-binding</keyword>
<dbReference type="InterPro" id="IPR051786">
    <property type="entry name" value="ASN_synthetase/amidase"/>
</dbReference>
<organism evidence="9 10">
    <name type="scientific">Kordiimonas lipolytica</name>
    <dbReference type="NCBI Taxonomy" id="1662421"/>
    <lineage>
        <taxon>Bacteria</taxon>
        <taxon>Pseudomonadati</taxon>
        <taxon>Pseudomonadota</taxon>
        <taxon>Alphaproteobacteria</taxon>
        <taxon>Kordiimonadales</taxon>
        <taxon>Kordiimonadaceae</taxon>
        <taxon>Kordiimonas</taxon>
    </lineage>
</organism>
<feature type="domain" description="Glutamine amidotransferase type-2" evidence="8">
    <location>
        <begin position="2"/>
        <end position="217"/>
    </location>
</feature>
<dbReference type="GO" id="GO:0004066">
    <property type="term" value="F:asparagine synthase (glutamine-hydrolyzing) activity"/>
    <property type="evidence" value="ECO:0007669"/>
    <property type="project" value="UniProtKB-EC"/>
</dbReference>
<name>A0ABV8UAP8_9PROT</name>
<evidence type="ECO:0000313" key="9">
    <source>
        <dbReference type="EMBL" id="MFC4347548.1"/>
    </source>
</evidence>
<dbReference type="CDD" id="cd01991">
    <property type="entry name" value="Asn_synthase_B_C"/>
    <property type="match status" value="1"/>
</dbReference>
<dbReference type="Pfam" id="PF13522">
    <property type="entry name" value="GATase_6"/>
    <property type="match status" value="1"/>
</dbReference>
<dbReference type="InterPro" id="IPR001962">
    <property type="entry name" value="Asn_synthase"/>
</dbReference>
<dbReference type="PIRSF" id="PIRSF001589">
    <property type="entry name" value="Asn_synthetase_glu-h"/>
    <property type="match status" value="1"/>
</dbReference>
<comment type="similarity">
    <text evidence="2">Belongs to the asparagine synthetase family.</text>
</comment>
<accession>A0ABV8UAP8</accession>
<evidence type="ECO:0000256" key="4">
    <source>
        <dbReference type="ARBA" id="ARBA00022741"/>
    </source>
</evidence>
<keyword evidence="4" id="KW-0547">Nucleotide-binding</keyword>
<dbReference type="InterPro" id="IPR014729">
    <property type="entry name" value="Rossmann-like_a/b/a_fold"/>
</dbReference>
<evidence type="ECO:0000256" key="5">
    <source>
        <dbReference type="ARBA" id="ARBA00022840"/>
    </source>
</evidence>
<protein>
    <recommendedName>
        <fullName evidence="3">asparagine synthase (glutamine-hydrolyzing)</fullName>
        <ecNumber evidence="3">6.3.5.4</ecNumber>
    </recommendedName>
</protein>
<dbReference type="SUPFAM" id="SSF56235">
    <property type="entry name" value="N-terminal nucleophile aminohydrolases (Ntn hydrolases)"/>
    <property type="match status" value="1"/>
</dbReference>
<evidence type="ECO:0000256" key="3">
    <source>
        <dbReference type="ARBA" id="ARBA00012737"/>
    </source>
</evidence>
<dbReference type="InterPro" id="IPR017932">
    <property type="entry name" value="GATase_2_dom"/>
</dbReference>
<gene>
    <name evidence="9" type="primary">asnB</name>
    <name evidence="9" type="ORF">ACFO5Q_06785</name>
</gene>
<evidence type="ECO:0000256" key="1">
    <source>
        <dbReference type="ARBA" id="ARBA00005187"/>
    </source>
</evidence>
<dbReference type="CDD" id="cd00712">
    <property type="entry name" value="AsnB"/>
    <property type="match status" value="1"/>
</dbReference>
<evidence type="ECO:0000256" key="2">
    <source>
        <dbReference type="ARBA" id="ARBA00005752"/>
    </source>
</evidence>
<dbReference type="InterPro" id="IPR029055">
    <property type="entry name" value="Ntn_hydrolases_N"/>
</dbReference>
<proteinExistence type="inferred from homology"/>
<dbReference type="RefSeq" id="WP_068153316.1">
    <property type="nucleotide sequence ID" value="NZ_JBHSCR010000003.1"/>
</dbReference>